<organism evidence="2 3">
    <name type="scientific">Magnetospirillum aberrantis SpK</name>
    <dbReference type="NCBI Taxonomy" id="908842"/>
    <lineage>
        <taxon>Bacteria</taxon>
        <taxon>Pseudomonadati</taxon>
        <taxon>Pseudomonadota</taxon>
        <taxon>Alphaproteobacteria</taxon>
        <taxon>Rhodospirillales</taxon>
        <taxon>Rhodospirillaceae</taxon>
        <taxon>Magnetospirillum</taxon>
    </lineage>
</organism>
<dbReference type="SUPFAM" id="SSF53756">
    <property type="entry name" value="UDP-Glycosyltransferase/glycogen phosphorylase"/>
    <property type="match status" value="1"/>
</dbReference>
<dbReference type="InterPro" id="IPR002201">
    <property type="entry name" value="Glyco_trans_9"/>
</dbReference>
<evidence type="ECO:0000256" key="1">
    <source>
        <dbReference type="PROSITE-ProRule" id="PRU00339"/>
    </source>
</evidence>
<name>A0A7C9QUR5_9PROT</name>
<dbReference type="Gene3D" id="3.40.50.2000">
    <property type="entry name" value="Glycogen Phosphorylase B"/>
    <property type="match status" value="1"/>
</dbReference>
<dbReference type="SMART" id="SM00028">
    <property type="entry name" value="TPR"/>
    <property type="match status" value="5"/>
</dbReference>
<evidence type="ECO:0000313" key="3">
    <source>
        <dbReference type="Proteomes" id="UP000480684"/>
    </source>
</evidence>
<accession>A0A7C9QUR5</accession>
<dbReference type="Pfam" id="PF13432">
    <property type="entry name" value="TPR_16"/>
    <property type="match status" value="1"/>
</dbReference>
<keyword evidence="1" id="KW-0802">TPR repeat</keyword>
<dbReference type="EMBL" id="JAAIYP010000039">
    <property type="protein sequence ID" value="NFV81163.1"/>
    <property type="molecule type" value="Genomic_DNA"/>
</dbReference>
<dbReference type="PANTHER" id="PTHR44809">
    <property type="match status" value="1"/>
</dbReference>
<dbReference type="Proteomes" id="UP000480684">
    <property type="component" value="Unassembled WGS sequence"/>
</dbReference>
<dbReference type="GO" id="GO:0016757">
    <property type="term" value="F:glycosyltransferase activity"/>
    <property type="evidence" value="ECO:0007669"/>
    <property type="project" value="InterPro"/>
</dbReference>
<dbReference type="Gene3D" id="1.25.40.10">
    <property type="entry name" value="Tetratricopeptide repeat domain"/>
    <property type="match status" value="1"/>
</dbReference>
<proteinExistence type="predicted"/>
<dbReference type="PANTHER" id="PTHR44809:SF1">
    <property type="entry name" value="PROTEIN O-MANNOSYL-TRANSFERASE TMTC1"/>
    <property type="match status" value="1"/>
</dbReference>
<dbReference type="InterPro" id="IPR052943">
    <property type="entry name" value="TMTC_O-mannosyl-trnsfr"/>
</dbReference>
<dbReference type="InterPro" id="IPR011990">
    <property type="entry name" value="TPR-like_helical_dom_sf"/>
</dbReference>
<dbReference type="RefSeq" id="WP_163680783.1">
    <property type="nucleotide sequence ID" value="NZ_JAAIYP010000039.1"/>
</dbReference>
<comment type="caution">
    <text evidence="2">The sequence shown here is derived from an EMBL/GenBank/DDBJ whole genome shotgun (WGS) entry which is preliminary data.</text>
</comment>
<keyword evidence="3" id="KW-1185">Reference proteome</keyword>
<gene>
    <name evidence="2" type="ORF">G4223_13680</name>
</gene>
<protein>
    <submittedName>
        <fullName evidence="2">Tetratricopeptide repeat protein</fullName>
    </submittedName>
</protein>
<dbReference type="Pfam" id="PF01075">
    <property type="entry name" value="Glyco_transf_9"/>
    <property type="match status" value="1"/>
</dbReference>
<dbReference type="AlphaFoldDB" id="A0A7C9QUR5"/>
<feature type="repeat" description="TPR" evidence="1">
    <location>
        <begin position="114"/>
        <end position="147"/>
    </location>
</feature>
<evidence type="ECO:0000313" key="2">
    <source>
        <dbReference type="EMBL" id="NFV81163.1"/>
    </source>
</evidence>
<dbReference type="InterPro" id="IPR019734">
    <property type="entry name" value="TPR_rpt"/>
</dbReference>
<sequence>MMIPPVEMSLSLDEAIAHLRGMVGRNAFAEAEQHCRQLLDQAPSSAELATLLTSIYRQQGRFHKARLAASRALERMPDSAGLHLELGRVLLALDQVVDGEARLRRAVELDPGCGEAFFHLGRSLRGRGELEAAVEAFRAALAAMPKLTEVYGHLGVALNELKRLEESLGVMEEGLRLRPDDAELCRNLALLLAKLGRRDEGLRLCEDFLAGHPEAATEVGKAQGTMYSHAAMDMLRQGNMEEGWDLYRWRFKTEELCTAAVEVIPEWEGEDLDGKVLLVRPEQGLGDFIQCCRYVPLVAARKGGKVLVMPPPLLRRLLQTLDGTQIVDAHGLHVDRQIPVMNLPYAFGTRLDSIPADVPYLHAEPELVAAWRERLGGDGYKVGLVWAGNPGFVRDEVRSCDLSVLAGPLRQLPGVRYYSLQVGQRREQLEEPEGEGIVDLSPYLTDFAETAAAITCLDLVISVDTSVAHLAGALARPVWIMLPEVADWRWLERREDSPWYPTARLFRQQAGEDGWDGVARRLAEALAR</sequence>
<reference evidence="2 3" key="1">
    <citation type="submission" date="2020-02" db="EMBL/GenBank/DDBJ databases">
        <authorList>
            <person name="Dziuba M."/>
            <person name="Kuznetsov B."/>
            <person name="Mardanov A."/>
            <person name="Ravin N."/>
            <person name="Grouzdev D."/>
        </authorList>
    </citation>
    <scope>NUCLEOTIDE SEQUENCE [LARGE SCALE GENOMIC DNA]</scope>
    <source>
        <strain evidence="2 3">SpK</strain>
    </source>
</reference>
<dbReference type="SUPFAM" id="SSF48452">
    <property type="entry name" value="TPR-like"/>
    <property type="match status" value="1"/>
</dbReference>
<feature type="repeat" description="TPR" evidence="1">
    <location>
        <begin position="148"/>
        <end position="181"/>
    </location>
</feature>
<dbReference type="PROSITE" id="PS50005">
    <property type="entry name" value="TPR"/>
    <property type="match status" value="2"/>
</dbReference>